<organism evidence="3 4">
    <name type="scientific">Mesorhizobium amorphae CCNWGS0123</name>
    <dbReference type="NCBI Taxonomy" id="1082933"/>
    <lineage>
        <taxon>Bacteria</taxon>
        <taxon>Pseudomonadati</taxon>
        <taxon>Pseudomonadota</taxon>
        <taxon>Alphaproteobacteria</taxon>
        <taxon>Hyphomicrobiales</taxon>
        <taxon>Phyllobacteriaceae</taxon>
        <taxon>Mesorhizobium</taxon>
    </lineage>
</organism>
<sequence>MSTQRSWAPRRACRKPLNSPFGIRLRIETRLRSGLFFFVPPRHDCGMNADEKIIIADEATIHPGDLHEDFIRSSGPGGQNVNKVATAVQLRFDAANAQGLSERVRERTIKLAGQRATKDGVVVIEAGRFRTQEQNRADARARLTALVAKAAEPPPPPRKKTRPSKGAVERRLKTKAGRSTVKKLRGRVGDD</sequence>
<dbReference type="EMBL" id="AGSN01000083">
    <property type="protein sequence ID" value="EHH12385.1"/>
    <property type="molecule type" value="Genomic_DNA"/>
</dbReference>
<dbReference type="SUPFAM" id="SSF110916">
    <property type="entry name" value="Peptidyl-tRNA hydrolase domain-like"/>
    <property type="match status" value="1"/>
</dbReference>
<evidence type="ECO:0000313" key="4">
    <source>
        <dbReference type="Proteomes" id="UP000002949"/>
    </source>
</evidence>
<dbReference type="GO" id="GO:0072344">
    <property type="term" value="P:rescue of stalled ribosome"/>
    <property type="evidence" value="ECO:0007669"/>
    <property type="project" value="TreeGrafter"/>
</dbReference>
<name>G6Y783_9HYPH</name>
<dbReference type="Gene3D" id="3.30.160.20">
    <property type="match status" value="1"/>
</dbReference>
<dbReference type="Pfam" id="PF00472">
    <property type="entry name" value="RF-1"/>
    <property type="match status" value="1"/>
</dbReference>
<proteinExistence type="predicted"/>
<dbReference type="GO" id="GO:0004045">
    <property type="term" value="F:peptidyl-tRNA hydrolase activity"/>
    <property type="evidence" value="ECO:0007669"/>
    <property type="project" value="TreeGrafter"/>
</dbReference>
<evidence type="ECO:0000313" key="3">
    <source>
        <dbReference type="EMBL" id="EHH12385.1"/>
    </source>
</evidence>
<reference evidence="3 4" key="1">
    <citation type="journal article" date="2012" name="J. Bacteriol.">
        <title>Draft Genome Sequence of Plant Growth-Promoting Rhizobium Mesorhizobium amorphae, Isolated from Zinc-Lead Mine Tailings.</title>
        <authorList>
            <person name="Hao X."/>
            <person name="Lin Y."/>
            <person name="Johnstone L."/>
            <person name="Baltrus D.A."/>
            <person name="Miller S.J."/>
            <person name="Wei G."/>
            <person name="Rensing C."/>
        </authorList>
    </citation>
    <scope>NUCLEOTIDE SEQUENCE [LARGE SCALE GENOMIC DNA]</scope>
    <source>
        <strain evidence="3 4">CCNWGS0123</strain>
    </source>
</reference>
<dbReference type="PANTHER" id="PTHR47814">
    <property type="entry name" value="PEPTIDYL-TRNA HYDROLASE ARFB"/>
    <property type="match status" value="1"/>
</dbReference>
<feature type="region of interest" description="Disordered" evidence="1">
    <location>
        <begin position="147"/>
        <end position="191"/>
    </location>
</feature>
<dbReference type="PANTHER" id="PTHR47814:SF1">
    <property type="entry name" value="PEPTIDYL-TRNA HYDROLASE ARFB"/>
    <property type="match status" value="1"/>
</dbReference>
<dbReference type="InterPro" id="IPR000352">
    <property type="entry name" value="Pep_chain_release_fac_I"/>
</dbReference>
<dbReference type="GO" id="GO:0003747">
    <property type="term" value="F:translation release factor activity"/>
    <property type="evidence" value="ECO:0007669"/>
    <property type="project" value="InterPro"/>
</dbReference>
<protein>
    <recommendedName>
        <fullName evidence="2">Prokaryotic-type class I peptide chain release factors domain-containing protein</fullName>
    </recommendedName>
</protein>
<keyword evidence="4" id="KW-1185">Reference proteome</keyword>
<accession>G6Y783</accession>
<dbReference type="eggNOG" id="COG1186">
    <property type="taxonomic scope" value="Bacteria"/>
</dbReference>
<dbReference type="PROSITE" id="PS00745">
    <property type="entry name" value="RF_PROK_I"/>
    <property type="match status" value="1"/>
</dbReference>
<dbReference type="PATRIC" id="fig|1082933.3.peg.1718"/>
<dbReference type="AlphaFoldDB" id="G6Y783"/>
<feature type="compositionally biased region" description="Basic residues" evidence="1">
    <location>
        <begin position="172"/>
        <end position="191"/>
    </location>
</feature>
<evidence type="ECO:0000259" key="2">
    <source>
        <dbReference type="PROSITE" id="PS00745"/>
    </source>
</evidence>
<dbReference type="STRING" id="1082933.A6B35_04985"/>
<evidence type="ECO:0000256" key="1">
    <source>
        <dbReference type="SAM" id="MobiDB-lite"/>
    </source>
</evidence>
<dbReference type="NCBIfam" id="NF006718">
    <property type="entry name" value="PRK09256.1"/>
    <property type="match status" value="1"/>
</dbReference>
<gene>
    <name evidence="3" type="ORF">MEA186_08995</name>
</gene>
<dbReference type="GO" id="GO:0043022">
    <property type="term" value="F:ribosome binding"/>
    <property type="evidence" value="ECO:0007669"/>
    <property type="project" value="TreeGrafter"/>
</dbReference>
<feature type="domain" description="Prokaryotic-type class I peptide chain release factors" evidence="2">
    <location>
        <begin position="72"/>
        <end position="88"/>
    </location>
</feature>
<dbReference type="Proteomes" id="UP000002949">
    <property type="component" value="Unassembled WGS sequence"/>
</dbReference>